<dbReference type="EnsemblPlants" id="AET4Gv20675000.7">
    <property type="protein sequence ID" value="AET4Gv20675000.7"/>
    <property type="gene ID" value="AET4Gv20675000"/>
</dbReference>
<feature type="compositionally biased region" description="Polar residues" evidence="1">
    <location>
        <begin position="141"/>
        <end position="151"/>
    </location>
</feature>
<dbReference type="Gramene" id="AET4Gv20675000.7">
    <property type="protein sequence ID" value="AET4Gv20675000.7"/>
    <property type="gene ID" value="AET4Gv20675000"/>
</dbReference>
<reference evidence="3" key="1">
    <citation type="journal article" date="2014" name="Science">
        <title>Ancient hybridizations among the ancestral genomes of bread wheat.</title>
        <authorList>
            <consortium name="International Wheat Genome Sequencing Consortium,"/>
            <person name="Marcussen T."/>
            <person name="Sandve S.R."/>
            <person name="Heier L."/>
            <person name="Spannagl M."/>
            <person name="Pfeifer M."/>
            <person name="Jakobsen K.S."/>
            <person name="Wulff B.B."/>
            <person name="Steuernagel B."/>
            <person name="Mayer K.F."/>
            <person name="Olsen O.A."/>
        </authorList>
    </citation>
    <scope>NUCLEOTIDE SEQUENCE [LARGE SCALE GENOMIC DNA]</scope>
    <source>
        <strain evidence="3">cv. AL8/78</strain>
    </source>
</reference>
<feature type="compositionally biased region" description="Polar residues" evidence="1">
    <location>
        <begin position="26"/>
        <end position="38"/>
    </location>
</feature>
<organism evidence="2 3">
    <name type="scientific">Aegilops tauschii subsp. strangulata</name>
    <name type="common">Goatgrass</name>
    <dbReference type="NCBI Taxonomy" id="200361"/>
    <lineage>
        <taxon>Eukaryota</taxon>
        <taxon>Viridiplantae</taxon>
        <taxon>Streptophyta</taxon>
        <taxon>Embryophyta</taxon>
        <taxon>Tracheophyta</taxon>
        <taxon>Spermatophyta</taxon>
        <taxon>Magnoliopsida</taxon>
        <taxon>Liliopsida</taxon>
        <taxon>Poales</taxon>
        <taxon>Poaceae</taxon>
        <taxon>BOP clade</taxon>
        <taxon>Pooideae</taxon>
        <taxon>Triticodae</taxon>
        <taxon>Triticeae</taxon>
        <taxon>Triticinae</taxon>
        <taxon>Aegilops</taxon>
    </lineage>
</organism>
<evidence type="ECO:0000256" key="1">
    <source>
        <dbReference type="SAM" id="MobiDB-lite"/>
    </source>
</evidence>
<feature type="region of interest" description="Disordered" evidence="1">
    <location>
        <begin position="122"/>
        <end position="151"/>
    </location>
</feature>
<sequence length="151" mass="16684">AELQCGLPRKPTIDPKPSWYRFSPSAHHTPSSLQSPPSLINPDCSCLSLPPTPPPRPGRGPSPIQSNHLLVLRFLPLSDRRPPPPTRARASLRGQVTVNSCPPSLDYRGIAGCFPFKPRLFRPSVPQDPHKSRRDLGERGSLSQRINPYSC</sequence>
<keyword evidence="3" id="KW-1185">Reference proteome</keyword>
<reference evidence="2" key="4">
    <citation type="submission" date="2019-03" db="UniProtKB">
        <authorList>
            <consortium name="EnsemblPlants"/>
        </authorList>
    </citation>
    <scope>IDENTIFICATION</scope>
</reference>
<feature type="compositionally biased region" description="Pro residues" evidence="1">
    <location>
        <begin position="50"/>
        <end position="60"/>
    </location>
</feature>
<evidence type="ECO:0000313" key="2">
    <source>
        <dbReference type="EnsemblPlants" id="AET4Gv20675000.7"/>
    </source>
</evidence>
<accession>A0A453ITY8</accession>
<evidence type="ECO:0000313" key="3">
    <source>
        <dbReference type="Proteomes" id="UP000015105"/>
    </source>
</evidence>
<reference evidence="3" key="2">
    <citation type="journal article" date="2017" name="Nat. Plants">
        <title>The Aegilops tauschii genome reveals multiple impacts of transposons.</title>
        <authorList>
            <person name="Zhao G."/>
            <person name="Zou C."/>
            <person name="Li K."/>
            <person name="Wang K."/>
            <person name="Li T."/>
            <person name="Gao L."/>
            <person name="Zhang X."/>
            <person name="Wang H."/>
            <person name="Yang Z."/>
            <person name="Liu X."/>
            <person name="Jiang W."/>
            <person name="Mao L."/>
            <person name="Kong X."/>
            <person name="Jiao Y."/>
            <person name="Jia J."/>
        </authorList>
    </citation>
    <scope>NUCLEOTIDE SEQUENCE [LARGE SCALE GENOMIC DNA]</scope>
    <source>
        <strain evidence="3">cv. AL8/78</strain>
    </source>
</reference>
<dbReference type="AlphaFoldDB" id="A0A453ITY8"/>
<reference evidence="2" key="3">
    <citation type="journal article" date="2017" name="Nature">
        <title>Genome sequence of the progenitor of the wheat D genome Aegilops tauschii.</title>
        <authorList>
            <person name="Luo M.C."/>
            <person name="Gu Y.Q."/>
            <person name="Puiu D."/>
            <person name="Wang H."/>
            <person name="Twardziok S.O."/>
            <person name="Deal K.R."/>
            <person name="Huo N."/>
            <person name="Zhu T."/>
            <person name="Wang L."/>
            <person name="Wang Y."/>
            <person name="McGuire P.E."/>
            <person name="Liu S."/>
            <person name="Long H."/>
            <person name="Ramasamy R.K."/>
            <person name="Rodriguez J.C."/>
            <person name="Van S.L."/>
            <person name="Yuan L."/>
            <person name="Wang Z."/>
            <person name="Xia Z."/>
            <person name="Xiao L."/>
            <person name="Anderson O.D."/>
            <person name="Ouyang S."/>
            <person name="Liang Y."/>
            <person name="Zimin A.V."/>
            <person name="Pertea G."/>
            <person name="Qi P."/>
            <person name="Bennetzen J.L."/>
            <person name="Dai X."/>
            <person name="Dawson M.W."/>
            <person name="Muller H.G."/>
            <person name="Kugler K."/>
            <person name="Rivarola-Duarte L."/>
            <person name="Spannagl M."/>
            <person name="Mayer K.F.X."/>
            <person name="Lu F.H."/>
            <person name="Bevan M.W."/>
            <person name="Leroy P."/>
            <person name="Li P."/>
            <person name="You F.M."/>
            <person name="Sun Q."/>
            <person name="Liu Z."/>
            <person name="Lyons E."/>
            <person name="Wicker T."/>
            <person name="Salzberg S.L."/>
            <person name="Devos K.M."/>
            <person name="Dvorak J."/>
        </authorList>
    </citation>
    <scope>NUCLEOTIDE SEQUENCE [LARGE SCALE GENOMIC DNA]</scope>
    <source>
        <strain evidence="2">cv. AL8/78</strain>
    </source>
</reference>
<dbReference type="Proteomes" id="UP000015105">
    <property type="component" value="Chromosome 4D"/>
</dbReference>
<reference evidence="2" key="5">
    <citation type="journal article" date="2021" name="G3 (Bethesda)">
        <title>Aegilops tauschii genome assembly Aet v5.0 features greater sequence contiguity and improved annotation.</title>
        <authorList>
            <person name="Wang L."/>
            <person name="Zhu T."/>
            <person name="Rodriguez J.C."/>
            <person name="Deal K.R."/>
            <person name="Dubcovsky J."/>
            <person name="McGuire P.E."/>
            <person name="Lux T."/>
            <person name="Spannagl M."/>
            <person name="Mayer K.F.X."/>
            <person name="Baldrich P."/>
            <person name="Meyers B.C."/>
            <person name="Huo N."/>
            <person name="Gu Y.Q."/>
            <person name="Zhou H."/>
            <person name="Devos K.M."/>
            <person name="Bennetzen J.L."/>
            <person name="Unver T."/>
            <person name="Budak H."/>
            <person name="Gulick P.J."/>
            <person name="Galiba G."/>
            <person name="Kalapos B."/>
            <person name="Nelson D.R."/>
            <person name="Li P."/>
            <person name="You F.M."/>
            <person name="Luo M.C."/>
            <person name="Dvorak J."/>
        </authorList>
    </citation>
    <scope>NUCLEOTIDE SEQUENCE [LARGE SCALE GENOMIC DNA]</scope>
    <source>
        <strain evidence="2">cv. AL8/78</strain>
    </source>
</reference>
<feature type="compositionally biased region" description="Basic and acidic residues" evidence="1">
    <location>
        <begin position="128"/>
        <end position="138"/>
    </location>
</feature>
<proteinExistence type="predicted"/>
<feature type="region of interest" description="Disordered" evidence="1">
    <location>
        <begin position="1"/>
        <end position="65"/>
    </location>
</feature>
<name>A0A453ITY8_AEGTS</name>
<protein>
    <submittedName>
        <fullName evidence="2">Uncharacterized protein</fullName>
    </submittedName>
</protein>